<accession>A0A9X2D951</accession>
<dbReference type="RefSeq" id="WP_250828020.1">
    <property type="nucleotide sequence ID" value="NZ_JAMOIL010000021.1"/>
</dbReference>
<reference evidence="1" key="1">
    <citation type="submission" date="2022-05" db="EMBL/GenBank/DDBJ databases">
        <authorList>
            <person name="Tuo L."/>
        </authorList>
    </citation>
    <scope>NUCLEOTIDE SEQUENCE</scope>
    <source>
        <strain evidence="1">BSK12Z-4</strain>
    </source>
</reference>
<dbReference type="EMBL" id="JAMOIL010000021">
    <property type="protein sequence ID" value="MCM0621645.1"/>
    <property type="molecule type" value="Genomic_DNA"/>
</dbReference>
<evidence type="ECO:0000313" key="1">
    <source>
        <dbReference type="EMBL" id="MCM0621645.1"/>
    </source>
</evidence>
<keyword evidence="2" id="KW-1185">Reference proteome</keyword>
<comment type="caution">
    <text evidence="1">The sequence shown here is derived from an EMBL/GenBank/DDBJ whole genome shotgun (WGS) entry which is preliminary data.</text>
</comment>
<evidence type="ECO:0000313" key="2">
    <source>
        <dbReference type="Proteomes" id="UP001139485"/>
    </source>
</evidence>
<proteinExistence type="predicted"/>
<sequence length="67" mass="7160">MAASNLEGLYRELQSQFTGHELMLSPVCTRVLLRTGVNLKALRPDQAADAALLGSVRAVLAEMGYAA</sequence>
<dbReference type="AlphaFoldDB" id="A0A9X2D951"/>
<name>A0A9X2D951_9ACTN</name>
<dbReference type="Proteomes" id="UP001139485">
    <property type="component" value="Unassembled WGS sequence"/>
</dbReference>
<protein>
    <submittedName>
        <fullName evidence="1">Uncharacterized protein</fullName>
    </submittedName>
</protein>
<organism evidence="1 2">
    <name type="scientific">Nocardioides bruguierae</name>
    <dbReference type="NCBI Taxonomy" id="2945102"/>
    <lineage>
        <taxon>Bacteria</taxon>
        <taxon>Bacillati</taxon>
        <taxon>Actinomycetota</taxon>
        <taxon>Actinomycetes</taxon>
        <taxon>Propionibacteriales</taxon>
        <taxon>Nocardioidaceae</taxon>
        <taxon>Nocardioides</taxon>
    </lineage>
</organism>
<gene>
    <name evidence="1" type="ORF">M8330_15230</name>
</gene>